<dbReference type="Pfam" id="PF00651">
    <property type="entry name" value="BTB"/>
    <property type="match status" value="1"/>
</dbReference>
<protein>
    <recommendedName>
        <fullName evidence="2">BTB domain-containing protein</fullName>
    </recommendedName>
</protein>
<evidence type="ECO:0000259" key="2">
    <source>
        <dbReference type="PROSITE" id="PS50097"/>
    </source>
</evidence>
<comment type="caution">
    <text evidence="3">The sequence shown here is derived from an EMBL/GenBank/DDBJ whole genome shotgun (WGS) entry which is preliminary data.</text>
</comment>
<dbReference type="Proteomes" id="UP001446871">
    <property type="component" value="Unassembled WGS sequence"/>
</dbReference>
<name>A0ABR1UZB0_9PEZI</name>
<feature type="domain" description="BTB" evidence="2">
    <location>
        <begin position="37"/>
        <end position="111"/>
    </location>
</feature>
<evidence type="ECO:0000313" key="4">
    <source>
        <dbReference type="Proteomes" id="UP001446871"/>
    </source>
</evidence>
<feature type="region of interest" description="Disordered" evidence="1">
    <location>
        <begin position="1"/>
        <end position="20"/>
    </location>
</feature>
<evidence type="ECO:0000256" key="1">
    <source>
        <dbReference type="SAM" id="MobiDB-lite"/>
    </source>
</evidence>
<sequence>MSAETVPAQQAEALPLPESPKQADNTDIALIVIHDAADIVIVVDGSKGSHQYKVSSMNLATASDFLRAIIFGKDGKSVADANVTVDIGDVDPKAMRTLLDIAHFNFSKVPLELGLDDLCAVTALTSMFKCTNLIMPWATNWVQPLSVLHKNDSAHDVNYKAANIAWELGNEKLLRQMIKDVIMTAKVDSDGDLEHVTGTKLKDLVLPAGILDEIITIRTETIDKILSAIQAVFDNAGQTGGKYCKTGSEVEKCETMMIGSAFSSLLSVGLMPIPKDGYKESINSLVDKLEGITLQHWEGRNYAPHSSHACCNLKFKENAHLAIKEMADPLKEEHLEHLAKQTAASGVDSVDEDDDAPARRTRVTDTISGTGELLSSSRSASPKSVCS</sequence>
<accession>A0ABR1UZB0</accession>
<dbReference type="InterPro" id="IPR011333">
    <property type="entry name" value="SKP1/BTB/POZ_sf"/>
</dbReference>
<feature type="compositionally biased region" description="Low complexity" evidence="1">
    <location>
        <begin position="375"/>
        <end position="387"/>
    </location>
</feature>
<feature type="region of interest" description="Disordered" evidence="1">
    <location>
        <begin position="340"/>
        <end position="387"/>
    </location>
</feature>
<dbReference type="Gene3D" id="3.30.710.10">
    <property type="entry name" value="Potassium Channel Kv1.1, Chain A"/>
    <property type="match status" value="1"/>
</dbReference>
<organism evidence="3 4">
    <name type="scientific">Apiospora saccharicola</name>
    <dbReference type="NCBI Taxonomy" id="335842"/>
    <lineage>
        <taxon>Eukaryota</taxon>
        <taxon>Fungi</taxon>
        <taxon>Dikarya</taxon>
        <taxon>Ascomycota</taxon>
        <taxon>Pezizomycotina</taxon>
        <taxon>Sordariomycetes</taxon>
        <taxon>Xylariomycetidae</taxon>
        <taxon>Amphisphaeriales</taxon>
        <taxon>Apiosporaceae</taxon>
        <taxon>Apiospora</taxon>
    </lineage>
</organism>
<dbReference type="CDD" id="cd18186">
    <property type="entry name" value="BTB_POZ_ZBTB_KLHL-like"/>
    <property type="match status" value="1"/>
</dbReference>
<dbReference type="EMBL" id="JAQQWM010000005">
    <property type="protein sequence ID" value="KAK8063154.1"/>
    <property type="molecule type" value="Genomic_DNA"/>
</dbReference>
<reference evidence="3 4" key="1">
    <citation type="submission" date="2023-01" db="EMBL/GenBank/DDBJ databases">
        <title>Analysis of 21 Apiospora genomes using comparative genomics revels a genus with tremendous synthesis potential of carbohydrate active enzymes and secondary metabolites.</title>
        <authorList>
            <person name="Sorensen T."/>
        </authorList>
    </citation>
    <scope>NUCLEOTIDE SEQUENCE [LARGE SCALE GENOMIC DNA]</scope>
    <source>
        <strain evidence="3 4">CBS 83171</strain>
    </source>
</reference>
<dbReference type="SUPFAM" id="SSF54695">
    <property type="entry name" value="POZ domain"/>
    <property type="match status" value="1"/>
</dbReference>
<evidence type="ECO:0000313" key="3">
    <source>
        <dbReference type="EMBL" id="KAK8063154.1"/>
    </source>
</evidence>
<dbReference type="PROSITE" id="PS50097">
    <property type="entry name" value="BTB"/>
    <property type="match status" value="1"/>
</dbReference>
<proteinExistence type="predicted"/>
<gene>
    <name evidence="3" type="ORF">PG996_007806</name>
</gene>
<dbReference type="InterPro" id="IPR000210">
    <property type="entry name" value="BTB/POZ_dom"/>
</dbReference>
<keyword evidence="4" id="KW-1185">Reference proteome</keyword>